<dbReference type="PANTHER" id="PTHR35369:SF2">
    <property type="entry name" value="BLR3025 PROTEIN"/>
    <property type="match status" value="1"/>
</dbReference>
<dbReference type="Proteomes" id="UP000236286">
    <property type="component" value="Unassembled WGS sequence"/>
</dbReference>
<evidence type="ECO:0000256" key="1">
    <source>
        <dbReference type="ARBA" id="ARBA00022763"/>
    </source>
</evidence>
<dbReference type="Pfam" id="PF00817">
    <property type="entry name" value="IMS"/>
    <property type="match status" value="1"/>
</dbReference>
<dbReference type="OrthoDB" id="9788640at2"/>
<dbReference type="InterPro" id="IPR050356">
    <property type="entry name" value="SulA_CellDiv_inhibitor"/>
</dbReference>
<dbReference type="GO" id="GO:0006281">
    <property type="term" value="P:DNA repair"/>
    <property type="evidence" value="ECO:0007669"/>
    <property type="project" value="InterPro"/>
</dbReference>
<evidence type="ECO:0000313" key="4">
    <source>
        <dbReference type="Proteomes" id="UP000236286"/>
    </source>
</evidence>
<dbReference type="PANTHER" id="PTHR35369">
    <property type="entry name" value="BLR3025 PROTEIN-RELATED"/>
    <property type="match status" value="1"/>
</dbReference>
<evidence type="ECO:0000259" key="2">
    <source>
        <dbReference type="Pfam" id="PF00817"/>
    </source>
</evidence>
<evidence type="ECO:0000313" key="3">
    <source>
        <dbReference type="EMBL" id="PNG25021.1"/>
    </source>
</evidence>
<keyword evidence="1" id="KW-0227">DNA damage</keyword>
<dbReference type="InterPro" id="IPR001126">
    <property type="entry name" value="UmuC"/>
</dbReference>
<gene>
    <name evidence="3" type="ORF">CR492_15940</name>
</gene>
<reference evidence="3 4" key="1">
    <citation type="submission" date="2017-10" db="EMBL/GenBank/DDBJ databases">
        <title>Genome announcement of Methylocella silvestris TVC from permafrost.</title>
        <authorList>
            <person name="Wang J."/>
            <person name="Geng K."/>
            <person name="Ul-Haque F."/>
            <person name="Crombie A.T."/>
            <person name="Street L.E."/>
            <person name="Wookey P.A."/>
            <person name="Murrell J.C."/>
            <person name="Pratscher J."/>
        </authorList>
    </citation>
    <scope>NUCLEOTIDE SEQUENCE [LARGE SCALE GENOMIC DNA]</scope>
    <source>
        <strain evidence="3 4">TVC</strain>
    </source>
</reference>
<dbReference type="CDD" id="cd03468">
    <property type="entry name" value="PolY_like"/>
    <property type="match status" value="1"/>
</dbReference>
<feature type="domain" description="UmuC" evidence="2">
    <location>
        <begin position="7"/>
        <end position="105"/>
    </location>
</feature>
<name>A0A2J7TE26_METSI</name>
<sequence length="499" mass="55302">MDAEGSRLGLRPGMNLADARAMHPALICAEADPEGEQQTLAHIADWCRRFTPLAALDAPDGVMLDVSGAAHLFGGEASLLAEIEERLRRQGFYAQGGLASTPEAAFALARYGEADFAARILPPALDAAELERRLGGLPLAALRLEPGTLSALAEAGLRRVHDVMMRPRAPIAARCGLALYARLDGLMGRGKTPISPRFEAPAFMTERRFLDGLCRREDVEASIAALAQDLCVLLARHGEGARRLEASLFRVDGKVMHYTVGTMRPLRDPALIARLFHERFEALSLAEDGEAFDAGFGFDVIRLAALALERKDPEQTGWSGQDGAEDHAQDRGRDLAELIDRLGARLGLRRVTRLAFNGTHAPEFAVIAIPAARYDSHHMKSEWPRFAASSAIGRQQEKEVNPMPARPIRLLERPELIEAIAAAPDGPPIKFRWRRVLHEVAAFEGPERIAPEWWRGTAALTRDYFRAEDCEGRRFWLFREGLFDRETARPRWFMHGFFA</sequence>
<protein>
    <recommendedName>
        <fullName evidence="2">UmuC domain-containing protein</fullName>
    </recommendedName>
</protein>
<comment type="caution">
    <text evidence="3">The sequence shown here is derived from an EMBL/GenBank/DDBJ whole genome shotgun (WGS) entry which is preliminary data.</text>
</comment>
<dbReference type="SUPFAM" id="SSF56672">
    <property type="entry name" value="DNA/RNA polymerases"/>
    <property type="match status" value="1"/>
</dbReference>
<dbReference type="InterPro" id="IPR043502">
    <property type="entry name" value="DNA/RNA_pol_sf"/>
</dbReference>
<accession>A0A2J7TE26</accession>
<proteinExistence type="predicted"/>
<organism evidence="3 4">
    <name type="scientific">Methylocella silvestris</name>
    <dbReference type="NCBI Taxonomy" id="199596"/>
    <lineage>
        <taxon>Bacteria</taxon>
        <taxon>Pseudomonadati</taxon>
        <taxon>Pseudomonadota</taxon>
        <taxon>Alphaproteobacteria</taxon>
        <taxon>Hyphomicrobiales</taxon>
        <taxon>Beijerinckiaceae</taxon>
        <taxon>Methylocella</taxon>
    </lineage>
</organism>
<dbReference type="EMBL" id="PDZR01000021">
    <property type="protein sequence ID" value="PNG25021.1"/>
    <property type="molecule type" value="Genomic_DNA"/>
</dbReference>
<dbReference type="AlphaFoldDB" id="A0A2J7TE26"/>